<dbReference type="EMBL" id="RJLM01000001">
    <property type="protein sequence ID" value="RWX57070.1"/>
    <property type="molecule type" value="Genomic_DNA"/>
</dbReference>
<dbReference type="Pfam" id="PF11279">
    <property type="entry name" value="DUF3080"/>
    <property type="match status" value="1"/>
</dbReference>
<dbReference type="OrthoDB" id="5760979at2"/>
<keyword evidence="2" id="KW-1185">Reference proteome</keyword>
<dbReference type="AlphaFoldDB" id="A0A3S3QRI4"/>
<gene>
    <name evidence="1" type="ORF">EDI28_03270</name>
</gene>
<dbReference type="Proteomes" id="UP000287563">
    <property type="component" value="Unassembled WGS sequence"/>
</dbReference>
<comment type="caution">
    <text evidence="1">The sequence shown here is derived from an EMBL/GenBank/DDBJ whole genome shotgun (WGS) entry which is preliminary data.</text>
</comment>
<evidence type="ECO:0000313" key="1">
    <source>
        <dbReference type="EMBL" id="RWX57070.1"/>
    </source>
</evidence>
<reference evidence="1 2" key="1">
    <citation type="submission" date="2018-11" db="EMBL/GenBank/DDBJ databases">
        <title>Photobacterium sp. BEI247 sp. nov., a marine bacterium isolated from Yongle Blue Hole in the South China Sea.</title>
        <authorList>
            <person name="Wang X."/>
        </authorList>
    </citation>
    <scope>NUCLEOTIDE SEQUENCE [LARGE SCALE GENOMIC DNA]</scope>
    <source>
        <strain evidence="2">BEI247</strain>
    </source>
</reference>
<sequence>MPYRQLLVVILVFTFLALIGCEDNSAEDSLKTYNERLANVLDVSPSQAPDTDIPQLAKTRELALPIEDIRIGLLDAYELRKCGLFQLIAERNSVLGKVQDKTHRFRYELLFMDGLENCLETLPQDADILVDIKQLHQLKQQQLPIYLWNMLTTGEEWRKQFRIYRRAFTLGNFPGSVENQEAMRYLLAIHTALMNGETVPPKQAERLLVFQQQIHTHRYFGQLVYSIARSRDWLNSSTRLLESNESRIICGTNRNQQKAIYLSNVFHRFFASDIQPYFAELDSQYRQIQISLQVLLQPPSAVSTKFAPYYQSYIAGELHSSFREAIINHVKFWQRTFKRCQIKLGVQIE</sequence>
<dbReference type="RefSeq" id="WP_128782972.1">
    <property type="nucleotide sequence ID" value="NZ_RJLM01000001.1"/>
</dbReference>
<accession>A0A3S3QRI4</accession>
<dbReference type="PROSITE" id="PS51257">
    <property type="entry name" value="PROKAR_LIPOPROTEIN"/>
    <property type="match status" value="1"/>
</dbReference>
<protein>
    <submittedName>
        <fullName evidence="1">DUF3080 domain-containing protein</fullName>
    </submittedName>
</protein>
<name>A0A3S3QRI4_9GAMM</name>
<dbReference type="InterPro" id="IPR021431">
    <property type="entry name" value="DUF3080"/>
</dbReference>
<proteinExistence type="predicted"/>
<evidence type="ECO:0000313" key="2">
    <source>
        <dbReference type="Proteomes" id="UP000287563"/>
    </source>
</evidence>
<organism evidence="1 2">
    <name type="scientific">Photobacterium chitinilyticum</name>
    <dbReference type="NCBI Taxonomy" id="2485123"/>
    <lineage>
        <taxon>Bacteria</taxon>
        <taxon>Pseudomonadati</taxon>
        <taxon>Pseudomonadota</taxon>
        <taxon>Gammaproteobacteria</taxon>
        <taxon>Vibrionales</taxon>
        <taxon>Vibrionaceae</taxon>
        <taxon>Photobacterium</taxon>
    </lineage>
</organism>